<proteinExistence type="predicted"/>
<protein>
    <recommendedName>
        <fullName evidence="1">DUF7737 domain-containing protein</fullName>
    </recommendedName>
</protein>
<evidence type="ECO:0000259" key="1">
    <source>
        <dbReference type="Pfam" id="PF24879"/>
    </source>
</evidence>
<evidence type="ECO:0000313" key="2">
    <source>
        <dbReference type="EMBL" id="UXI70134.1"/>
    </source>
</evidence>
<reference evidence="2" key="1">
    <citation type="submission" date="2022-09" db="EMBL/GenBank/DDBJ databases">
        <title>Tahibacter sp. nov., isolated from a fresh water.</title>
        <authorList>
            <person name="Baek J.H."/>
            <person name="Lee J.K."/>
            <person name="Kim J.M."/>
            <person name="Jeon C.O."/>
        </authorList>
    </citation>
    <scope>NUCLEOTIDE SEQUENCE</scope>
    <source>
        <strain evidence="2">W38</strain>
    </source>
</reference>
<dbReference type="RefSeq" id="WP_261697085.1">
    <property type="nucleotide sequence ID" value="NZ_CP104694.1"/>
</dbReference>
<dbReference type="Proteomes" id="UP001064632">
    <property type="component" value="Chromosome"/>
</dbReference>
<feature type="domain" description="DUF7737" evidence="1">
    <location>
        <begin position="7"/>
        <end position="107"/>
    </location>
</feature>
<dbReference type="EMBL" id="CP104694">
    <property type="protein sequence ID" value="UXI70134.1"/>
    <property type="molecule type" value="Genomic_DNA"/>
</dbReference>
<accession>A0ABY6BK32</accession>
<sequence>MVDEICRHRAEVILAIAGTLRIKGMHWDEGFLHVEGKRASYRIHLLSAAVHVMPGAHLCIILDPAGKEDDVYLPFADTDAMISMILSKALMLADDKAIRDPAILSQLEALGN</sequence>
<organism evidence="2 3">
    <name type="scientific">Tahibacter amnicola</name>
    <dbReference type="NCBI Taxonomy" id="2976241"/>
    <lineage>
        <taxon>Bacteria</taxon>
        <taxon>Pseudomonadati</taxon>
        <taxon>Pseudomonadota</taxon>
        <taxon>Gammaproteobacteria</taxon>
        <taxon>Lysobacterales</taxon>
        <taxon>Rhodanobacteraceae</taxon>
        <taxon>Tahibacter</taxon>
    </lineage>
</organism>
<name>A0ABY6BK32_9GAMM</name>
<dbReference type="InterPro" id="IPR056639">
    <property type="entry name" value="DUF7737"/>
</dbReference>
<evidence type="ECO:0000313" key="3">
    <source>
        <dbReference type="Proteomes" id="UP001064632"/>
    </source>
</evidence>
<keyword evidence="3" id="KW-1185">Reference proteome</keyword>
<gene>
    <name evidence="2" type="ORF">N4264_11035</name>
</gene>
<dbReference type="Pfam" id="PF24879">
    <property type="entry name" value="DUF7737"/>
    <property type="match status" value="1"/>
</dbReference>